<evidence type="ECO:0000313" key="2">
    <source>
        <dbReference type="Proteomes" id="UP000182567"/>
    </source>
</evidence>
<dbReference type="Proteomes" id="UP000182567">
    <property type="component" value="Chromosome"/>
</dbReference>
<reference evidence="2" key="1">
    <citation type="submission" date="2016-10" db="EMBL/GenBank/DDBJ databases">
        <title>Pseudomonas frederiksbergensis ERGS4:02 complete genome.</title>
        <authorList>
            <person name="Kumar R."/>
            <person name="Acharya V."/>
            <person name="Singh D."/>
        </authorList>
    </citation>
    <scope>NUCLEOTIDE SEQUENCE [LARGE SCALE GENOMIC DNA]</scope>
    <source>
        <strain evidence="2">ERGS4:02</strain>
    </source>
</reference>
<dbReference type="GeneID" id="46912293"/>
<dbReference type="EMBL" id="CP017886">
    <property type="protein sequence ID" value="APC19343.1"/>
    <property type="molecule type" value="Genomic_DNA"/>
</dbReference>
<dbReference type="AlphaFoldDB" id="A0A1J0ETU8"/>
<sequence length="260" mass="28823">MTTRDNFTAATKTALALRAAHFCSNPRCLKLTVGPSSVPTKALTTGHAAHIHAASKLGPRYKATQTPEERVSIENGIWLCRECGVIVDSDELGHTDNQLRKWKTDHETMVSEIRTEGYSRSLALLQSGRMEPQIAKKIIASMEDRRSLWVTFDAEFPDRVRQSLDDLRSRFTAIRSELLDGTPLDGILLSLTKTILAFFNVVESSDLRTLRCNGGDPEWLQFSDALATLRNAIGLQIANLSDAYGIALSEDLQRIAPLRA</sequence>
<dbReference type="RefSeq" id="WP_071555854.1">
    <property type="nucleotide sequence ID" value="NZ_CP017886.1"/>
</dbReference>
<evidence type="ECO:0008006" key="3">
    <source>
        <dbReference type="Google" id="ProtNLM"/>
    </source>
</evidence>
<gene>
    <name evidence="1" type="ORF">BLL42_24885</name>
</gene>
<proteinExistence type="predicted"/>
<name>A0A1J0ETU8_9PSED</name>
<organism evidence="1 2">
    <name type="scientific">Pseudomonas frederiksbergensis</name>
    <dbReference type="NCBI Taxonomy" id="104087"/>
    <lineage>
        <taxon>Bacteria</taxon>
        <taxon>Pseudomonadati</taxon>
        <taxon>Pseudomonadota</taxon>
        <taxon>Gammaproteobacteria</taxon>
        <taxon>Pseudomonadales</taxon>
        <taxon>Pseudomonadaceae</taxon>
        <taxon>Pseudomonas</taxon>
    </lineage>
</organism>
<dbReference type="OrthoDB" id="9052589at2"/>
<protein>
    <recommendedName>
        <fullName evidence="3">HNH endonuclease</fullName>
    </recommendedName>
</protein>
<accession>A0A1J0ETU8</accession>
<evidence type="ECO:0000313" key="1">
    <source>
        <dbReference type="EMBL" id="APC19343.1"/>
    </source>
</evidence>